<gene>
    <name evidence="1" type="ORF">GCM10009547_43350</name>
</gene>
<organism evidence="1 2">
    <name type="scientific">Sporichthya brevicatena</name>
    <dbReference type="NCBI Taxonomy" id="171442"/>
    <lineage>
        <taxon>Bacteria</taxon>
        <taxon>Bacillati</taxon>
        <taxon>Actinomycetota</taxon>
        <taxon>Actinomycetes</taxon>
        <taxon>Sporichthyales</taxon>
        <taxon>Sporichthyaceae</taxon>
        <taxon>Sporichthya</taxon>
    </lineage>
</organism>
<evidence type="ECO:0000313" key="1">
    <source>
        <dbReference type="EMBL" id="GAA0634610.1"/>
    </source>
</evidence>
<proteinExistence type="predicted"/>
<accession>A0ABP3SDN8</accession>
<keyword evidence="2" id="KW-1185">Reference proteome</keyword>
<evidence type="ECO:0000313" key="2">
    <source>
        <dbReference type="Proteomes" id="UP001500957"/>
    </source>
</evidence>
<reference evidence="2" key="1">
    <citation type="journal article" date="2019" name="Int. J. Syst. Evol. Microbiol.">
        <title>The Global Catalogue of Microorganisms (GCM) 10K type strain sequencing project: providing services to taxonomists for standard genome sequencing and annotation.</title>
        <authorList>
            <consortium name="The Broad Institute Genomics Platform"/>
            <consortium name="The Broad Institute Genome Sequencing Center for Infectious Disease"/>
            <person name="Wu L."/>
            <person name="Ma J."/>
        </authorList>
    </citation>
    <scope>NUCLEOTIDE SEQUENCE [LARGE SCALE GENOMIC DNA]</scope>
    <source>
        <strain evidence="2">JCM 10671</strain>
    </source>
</reference>
<dbReference type="EMBL" id="BAAAHE010000047">
    <property type="protein sequence ID" value="GAA0634610.1"/>
    <property type="molecule type" value="Genomic_DNA"/>
</dbReference>
<protein>
    <submittedName>
        <fullName evidence="1">Uncharacterized protein</fullName>
    </submittedName>
</protein>
<dbReference type="Proteomes" id="UP001500957">
    <property type="component" value="Unassembled WGS sequence"/>
</dbReference>
<name>A0ABP3SDN8_9ACTN</name>
<comment type="caution">
    <text evidence="1">The sequence shown here is derived from an EMBL/GenBank/DDBJ whole genome shotgun (WGS) entry which is preliminary data.</text>
</comment>
<sequence>MTIAEDRTEISGGLTQVAGPLRLRVLAEDEDHLLSLFRLKPGYTVKQLRRDTRALTRLYYDGGQDNAAAVKRMQRNVITYGGANPSLGAIATATVNLTPGQYYLSDNVGPPGGRLYKLKIVPGRNTAAMPTGTPVITMNDKNRYQGASKLKATGTVLIRNRVSKGHRWLQVAFLQVKQGTTPEQVSSLFRGTGDGAFVLSGYVGGDTLSPGREQFLTYSVEPGTYALICFFPNPDNPGSTYVADGMVRIVTLDNNSTALD</sequence>